<keyword evidence="6 7" id="KW-0472">Membrane</keyword>
<evidence type="ECO:0000313" key="9">
    <source>
        <dbReference type="EMBL" id="BBD73693.1"/>
    </source>
</evidence>
<dbReference type="CDD" id="cd17321">
    <property type="entry name" value="MFS_MMR_MDR_like"/>
    <property type="match status" value="1"/>
</dbReference>
<dbReference type="Proteomes" id="UP000276741">
    <property type="component" value="Chromosome"/>
</dbReference>
<dbReference type="OrthoDB" id="117970at2157"/>
<evidence type="ECO:0000313" key="10">
    <source>
        <dbReference type="EMBL" id="GGT97703.1"/>
    </source>
</evidence>
<evidence type="ECO:0000256" key="2">
    <source>
        <dbReference type="ARBA" id="ARBA00022448"/>
    </source>
</evidence>
<feature type="transmembrane region" description="Helical" evidence="7">
    <location>
        <begin position="200"/>
        <end position="225"/>
    </location>
</feature>
<dbReference type="GO" id="GO:0005886">
    <property type="term" value="C:plasma membrane"/>
    <property type="evidence" value="ECO:0007669"/>
    <property type="project" value="UniProtKB-SubCell"/>
</dbReference>
<protein>
    <submittedName>
        <fullName evidence="9">MFS transporter</fullName>
    </submittedName>
</protein>
<dbReference type="PROSITE" id="PS50850">
    <property type="entry name" value="MFS"/>
    <property type="match status" value="1"/>
</dbReference>
<feature type="transmembrane region" description="Helical" evidence="7">
    <location>
        <begin position="46"/>
        <end position="66"/>
    </location>
</feature>
<dbReference type="GO" id="GO:0022857">
    <property type="term" value="F:transmembrane transporter activity"/>
    <property type="evidence" value="ECO:0007669"/>
    <property type="project" value="InterPro"/>
</dbReference>
<keyword evidence="11" id="KW-1185">Reference proteome</keyword>
<dbReference type="EMBL" id="BMQS01000012">
    <property type="protein sequence ID" value="GGT97703.1"/>
    <property type="molecule type" value="Genomic_DNA"/>
</dbReference>
<dbReference type="GeneID" id="38667542"/>
<dbReference type="InterPro" id="IPR036259">
    <property type="entry name" value="MFS_trans_sf"/>
</dbReference>
<feature type="transmembrane region" description="Helical" evidence="7">
    <location>
        <begin position="320"/>
        <end position="341"/>
    </location>
</feature>
<proteinExistence type="predicted"/>
<dbReference type="KEGG" id="sacd:HS1genome_2082"/>
<feature type="transmembrane region" description="Helical" evidence="7">
    <location>
        <begin position="141"/>
        <end position="162"/>
    </location>
</feature>
<keyword evidence="5 7" id="KW-1133">Transmembrane helix</keyword>
<evidence type="ECO:0000259" key="8">
    <source>
        <dbReference type="PROSITE" id="PS50850"/>
    </source>
</evidence>
<feature type="transmembrane region" description="Helical" evidence="7">
    <location>
        <begin position="108"/>
        <end position="129"/>
    </location>
</feature>
<evidence type="ECO:0000256" key="4">
    <source>
        <dbReference type="ARBA" id="ARBA00022692"/>
    </source>
</evidence>
<feature type="transmembrane region" description="Helical" evidence="7">
    <location>
        <begin position="12"/>
        <end position="34"/>
    </location>
</feature>
<reference evidence="9" key="3">
    <citation type="journal article" date="2019" name="BMC Res. Notes">
        <title>Complete genome sequence of the Sulfodiicoccus acidiphilus strain HS-1T, the first crenarchaeon that lacks polB3, isolated from an acidic hot spring in Ohwaku-dani, Hakone, Japan.</title>
        <authorList>
            <person name="Sakai H.D."/>
            <person name="Kurosawa N."/>
        </authorList>
    </citation>
    <scope>NUCLEOTIDE SEQUENCE</scope>
    <source>
        <strain evidence="9">HS-1</strain>
    </source>
</reference>
<keyword evidence="4 7" id="KW-0812">Transmembrane</keyword>
<evidence type="ECO:0000256" key="5">
    <source>
        <dbReference type="ARBA" id="ARBA00022989"/>
    </source>
</evidence>
<feature type="transmembrane region" description="Helical" evidence="7">
    <location>
        <begin position="78"/>
        <end position="96"/>
    </location>
</feature>
<feature type="transmembrane region" description="Helical" evidence="7">
    <location>
        <begin position="277"/>
        <end position="300"/>
    </location>
</feature>
<feature type="transmembrane region" description="Helical" evidence="7">
    <location>
        <begin position="237"/>
        <end position="256"/>
    </location>
</feature>
<feature type="transmembrane region" description="Helical" evidence="7">
    <location>
        <begin position="524"/>
        <end position="543"/>
    </location>
</feature>
<keyword evidence="2" id="KW-0813">Transport</keyword>
<evidence type="ECO:0000256" key="7">
    <source>
        <dbReference type="SAM" id="Phobius"/>
    </source>
</evidence>
<feature type="transmembrane region" description="Helical" evidence="7">
    <location>
        <begin position="348"/>
        <end position="369"/>
    </location>
</feature>
<name>A0A348B691_9CREN</name>
<feature type="transmembrane region" description="Helical" evidence="7">
    <location>
        <begin position="417"/>
        <end position="437"/>
    </location>
</feature>
<reference evidence="10" key="4">
    <citation type="submission" date="2020-09" db="EMBL/GenBank/DDBJ databases">
        <authorList>
            <person name="Sun Q."/>
            <person name="Ohkuma M."/>
        </authorList>
    </citation>
    <scope>NUCLEOTIDE SEQUENCE</scope>
    <source>
        <strain evidence="10">JCM 31740</strain>
    </source>
</reference>
<dbReference type="PANTHER" id="PTHR42718">
    <property type="entry name" value="MAJOR FACILITATOR SUPERFAMILY MULTIDRUG TRANSPORTER MFSC"/>
    <property type="match status" value="1"/>
</dbReference>
<evidence type="ECO:0000256" key="1">
    <source>
        <dbReference type="ARBA" id="ARBA00004651"/>
    </source>
</evidence>
<organism evidence="9 11">
    <name type="scientific">Sulfodiicoccus acidiphilus</name>
    <dbReference type="NCBI Taxonomy" id="1670455"/>
    <lineage>
        <taxon>Archaea</taxon>
        <taxon>Thermoproteota</taxon>
        <taxon>Thermoprotei</taxon>
        <taxon>Sulfolobales</taxon>
        <taxon>Sulfolobaceae</taxon>
        <taxon>Sulfodiicoccus</taxon>
    </lineage>
</organism>
<dbReference type="PANTHER" id="PTHR42718:SF46">
    <property type="entry name" value="BLR6921 PROTEIN"/>
    <property type="match status" value="1"/>
</dbReference>
<comment type="subcellular location">
    <subcellularLocation>
        <location evidence="1">Cell membrane</location>
        <topology evidence="1">Multi-pass membrane protein</topology>
    </subcellularLocation>
</comment>
<dbReference type="SUPFAM" id="SSF103473">
    <property type="entry name" value="MFS general substrate transporter"/>
    <property type="match status" value="1"/>
</dbReference>
<gene>
    <name evidence="10" type="ORF">GCM10007116_14010</name>
    <name evidence="9" type="ORF">HS1genome_2082</name>
</gene>
<reference evidence="10" key="1">
    <citation type="journal article" date="2014" name="Int. J. Syst. Evol. Microbiol.">
        <title>Complete genome sequence of Corynebacterium casei LMG S-19264T (=DSM 44701T), isolated from a smear-ripened cheese.</title>
        <authorList>
            <consortium name="US DOE Joint Genome Institute (JGI-PGF)"/>
            <person name="Walter F."/>
            <person name="Albersmeier A."/>
            <person name="Kalinowski J."/>
            <person name="Ruckert C."/>
        </authorList>
    </citation>
    <scope>NUCLEOTIDE SEQUENCE</scope>
    <source>
        <strain evidence="10">JCM 31740</strain>
    </source>
</reference>
<dbReference type="Pfam" id="PF07690">
    <property type="entry name" value="MFS_1"/>
    <property type="match status" value="1"/>
</dbReference>
<dbReference type="Gene3D" id="1.20.1720.10">
    <property type="entry name" value="Multidrug resistance protein D"/>
    <property type="match status" value="1"/>
</dbReference>
<accession>A0A348B691</accession>
<evidence type="ECO:0000256" key="6">
    <source>
        <dbReference type="ARBA" id="ARBA00023136"/>
    </source>
</evidence>
<keyword evidence="3" id="KW-1003">Cell membrane</keyword>
<feature type="transmembrane region" description="Helical" evidence="7">
    <location>
        <begin position="168"/>
        <end position="188"/>
    </location>
</feature>
<dbReference type="EMBL" id="AP018553">
    <property type="protein sequence ID" value="BBD73693.1"/>
    <property type="molecule type" value="Genomic_DNA"/>
</dbReference>
<feature type="transmembrane region" description="Helical" evidence="7">
    <location>
        <begin position="375"/>
        <end position="396"/>
    </location>
</feature>
<dbReference type="Gene3D" id="1.20.1250.20">
    <property type="entry name" value="MFS general substrate transporter like domains"/>
    <property type="match status" value="1"/>
</dbReference>
<reference evidence="11" key="2">
    <citation type="submission" date="2018-04" db="EMBL/GenBank/DDBJ databases">
        <title>Complete genome sequence of Sulfodiicoccus acidiphilus strain HS-1.</title>
        <authorList>
            <person name="Sakai H.D."/>
            <person name="Kurosawa N."/>
        </authorList>
    </citation>
    <scope>NUCLEOTIDE SEQUENCE [LARGE SCALE GENOMIC DNA]</scope>
    <source>
        <strain evidence="11">HS-1</strain>
    </source>
</reference>
<dbReference type="RefSeq" id="WP_126450974.1">
    <property type="nucleotide sequence ID" value="NZ_AP018553.1"/>
</dbReference>
<evidence type="ECO:0000256" key="3">
    <source>
        <dbReference type="ARBA" id="ARBA00022475"/>
    </source>
</evidence>
<dbReference type="InterPro" id="IPR011701">
    <property type="entry name" value="MFS"/>
</dbReference>
<evidence type="ECO:0000313" key="11">
    <source>
        <dbReference type="Proteomes" id="UP000276741"/>
    </source>
</evidence>
<feature type="domain" description="Major facilitator superfamily (MFS) profile" evidence="8">
    <location>
        <begin position="8"/>
        <end position="470"/>
    </location>
</feature>
<sequence length="561" mass="59096">MVQYKWIALSNTTLGTMMATINFSIVIISIPAIFKGIQLNPLDSFQYLLWFLFGYSVVISALVVTLGRLSDMYGRVRAYNLGFAIFTTASLLLSITPNGGTLGALELIAFRAIQGLGGGLLFANSAAIITDAFPEQERGKALGINQISAVVGTLVGLVLGGVLSVLNWRYVFLVNVPFGAAGTMWSYLKLKELSTPRRQRIDVVGNLLFSGGLVSLLVGVTYGLLPYGGAPMGWGDPLVWIAMGLGGALLVGFPFVEAKTKEPMFRVELFRDRSFAAANAAGLLNSMARGGVLVLLVLLLQGVWLPLHGYSFQTTPFWSGIYLIPMTVGTAVVAPFGGILTDKYGPRWVATGGALTVAAAFVALMFLPYDFQYPTFALIIFAMGVGNGFFGSPNTAAIMNSSPREHRGAASGMRATMFNVGQTVSIAVFFTAVVLGLNSTLPQAVAAHVTAAGAPQLSVPLSRALSPTGAVFATFLGYNPLQQILASLPASLTSTLSPTVTATLTSNTFFPEMVAGPMTSSLDLAFLVSAVLSAASALLSSVVKRKVGGVIEVKEVRAAAR</sequence>
<dbReference type="Proteomes" id="UP000616143">
    <property type="component" value="Unassembled WGS sequence"/>
</dbReference>
<dbReference type="AlphaFoldDB" id="A0A348B691"/>
<dbReference type="InterPro" id="IPR020846">
    <property type="entry name" value="MFS_dom"/>
</dbReference>